<sequence length="649" mass="70544">MTLDVRTAPCLPHESADSRRWRPDLRNVAIVAHVDHGKTTLVDAMLRQSGAFAERAELVDRVMDSGELEREKGITILAKNTAIRRQTPDGPVTINVIDTPGHADFGGEVERGLAMVDGVVLLVDASEGPLPQTRFVLRKTLQAGLPVILVVNKVDRADARIAEVVDETHDLLLELASDIEDMDDSAMDSVLSMPVIYAAARDGKASLERPADGAVPASENLDPLFDVLLSHIPPPTADPEAPLRALVTNLDASSFLGRIALVRIHAGRLRKGQTVAWLRGGGSAQPVRISELLVTEALTRVPAQEASAGDLVAIAGIPDITIGDTLADPEFPDPLPRITVDEPAISMTFGVNTSPLAGRGGGDKLTARLVKARLDAELVGNVSIRVLPTDRPDTWEVQGRGELALAVLVEQMRREGFELTVGKPQVVTRVIDGKVHEPFERLYVDAPEEHLGSITQLLAARKGRMEHMDGHGTGRIKLEYVLPARGLIGFRTDFLTETRGTGIANHTFEGYFPWAGEIRTRHTGSLVADRSGPVTTYAMLQLADRGTFFVEPGAEVYAGMVVGENPRAEDLDINITKEKKLTNMRSSTGDELERLARPRKLGLEEALEFCSVDECVEVAPKVVRVRKVTLDVNQRAKERSRAKSRDQNA</sequence>
<dbReference type="InterPro" id="IPR005225">
    <property type="entry name" value="Small_GTP-bd"/>
</dbReference>
<dbReference type="Gene3D" id="2.40.30.10">
    <property type="entry name" value="Translation factors"/>
    <property type="match status" value="1"/>
</dbReference>
<dbReference type="GO" id="GO:0003924">
    <property type="term" value="F:GTPase activity"/>
    <property type="evidence" value="ECO:0007669"/>
    <property type="project" value="UniProtKB-UniRule"/>
</dbReference>
<dbReference type="PANTHER" id="PTHR42908">
    <property type="entry name" value="TRANSLATION ELONGATION FACTOR-RELATED"/>
    <property type="match status" value="1"/>
</dbReference>
<proteinExistence type="inferred from homology"/>
<comment type="subcellular location">
    <subcellularLocation>
        <location evidence="3">Cytoplasm</location>
    </subcellularLocation>
    <text evidence="3">Binds to ribosomes.</text>
</comment>
<evidence type="ECO:0000256" key="1">
    <source>
        <dbReference type="ARBA" id="ARBA00022741"/>
    </source>
</evidence>
<keyword evidence="3" id="KW-0699">rRNA-binding</keyword>
<dbReference type="Gene3D" id="3.30.70.240">
    <property type="match status" value="1"/>
</dbReference>
<dbReference type="EC" id="3.6.5.-" evidence="3"/>
<dbReference type="GO" id="GO:0000049">
    <property type="term" value="F:tRNA binding"/>
    <property type="evidence" value="ECO:0007669"/>
    <property type="project" value="UniProtKB-KW"/>
</dbReference>
<dbReference type="CDD" id="cd16263">
    <property type="entry name" value="BipA_III"/>
    <property type="match status" value="1"/>
</dbReference>
<dbReference type="Gene3D" id="2.40.50.250">
    <property type="entry name" value="bipa protein"/>
    <property type="match status" value="1"/>
</dbReference>
<dbReference type="GO" id="GO:0043022">
    <property type="term" value="F:ribosome binding"/>
    <property type="evidence" value="ECO:0007669"/>
    <property type="project" value="UniProtKB-UniRule"/>
</dbReference>
<dbReference type="GO" id="GO:0005525">
    <property type="term" value="F:GTP binding"/>
    <property type="evidence" value="ECO:0007669"/>
    <property type="project" value="UniProtKB-UniRule"/>
</dbReference>
<dbReference type="CDD" id="cd01891">
    <property type="entry name" value="TypA_BipA"/>
    <property type="match status" value="1"/>
</dbReference>
<dbReference type="FunFam" id="3.30.70.870:FF:000003">
    <property type="entry name" value="GTP-binding protein TypA"/>
    <property type="match status" value="1"/>
</dbReference>
<organism evidence="5 6">
    <name type="scientific">Prauserella muralis</name>
    <dbReference type="NCBI Taxonomy" id="588067"/>
    <lineage>
        <taxon>Bacteria</taxon>
        <taxon>Bacillati</taxon>
        <taxon>Actinomycetota</taxon>
        <taxon>Actinomycetes</taxon>
        <taxon>Pseudonocardiales</taxon>
        <taxon>Pseudonocardiaceae</taxon>
        <taxon>Prauserella</taxon>
    </lineage>
</organism>
<dbReference type="InterPro" id="IPR035651">
    <property type="entry name" value="BipA_V"/>
</dbReference>
<accession>A0A2V4ALI4</accession>
<dbReference type="GO" id="GO:0000027">
    <property type="term" value="P:ribosomal large subunit assembly"/>
    <property type="evidence" value="ECO:0007669"/>
    <property type="project" value="UniProtKB-UniRule"/>
</dbReference>
<dbReference type="Pfam" id="PF00009">
    <property type="entry name" value="GTP_EFTU"/>
    <property type="match status" value="1"/>
</dbReference>
<keyword evidence="2 3" id="KW-0342">GTP-binding</keyword>
<dbReference type="InterPro" id="IPR000795">
    <property type="entry name" value="T_Tr_GTP-bd_dom"/>
</dbReference>
<dbReference type="AlphaFoldDB" id="A0A2V4ALI4"/>
<dbReference type="CDD" id="cd03691">
    <property type="entry name" value="BipA_TypA_II"/>
    <property type="match status" value="1"/>
</dbReference>
<dbReference type="GO" id="GO:1990904">
    <property type="term" value="C:ribonucleoprotein complex"/>
    <property type="evidence" value="ECO:0007669"/>
    <property type="project" value="TreeGrafter"/>
</dbReference>
<dbReference type="SUPFAM" id="SSF50447">
    <property type="entry name" value="Translation proteins"/>
    <property type="match status" value="1"/>
</dbReference>
<dbReference type="GO" id="GO:0019843">
    <property type="term" value="F:rRNA binding"/>
    <property type="evidence" value="ECO:0007669"/>
    <property type="project" value="UniProtKB-KW"/>
</dbReference>
<keyword evidence="3" id="KW-0694">RNA-binding</keyword>
<name>A0A2V4ALI4_9PSEU</name>
<dbReference type="SUPFAM" id="SSF54980">
    <property type="entry name" value="EF-G C-terminal domain-like"/>
    <property type="match status" value="2"/>
</dbReference>
<keyword evidence="3" id="KW-0963">Cytoplasm</keyword>
<dbReference type="GO" id="GO:0005829">
    <property type="term" value="C:cytosol"/>
    <property type="evidence" value="ECO:0007669"/>
    <property type="project" value="TreeGrafter"/>
</dbReference>
<dbReference type="InterPro" id="IPR047042">
    <property type="entry name" value="BipA_II"/>
</dbReference>
<feature type="binding site" evidence="3">
    <location>
        <begin position="152"/>
        <end position="155"/>
    </location>
    <ligand>
        <name>GTP</name>
        <dbReference type="ChEBI" id="CHEBI:37565"/>
    </ligand>
</feature>
<dbReference type="InterPro" id="IPR000640">
    <property type="entry name" value="EFG_V-like"/>
</dbReference>
<comment type="caution">
    <text evidence="5">The sequence shown here is derived from an EMBL/GenBank/DDBJ whole genome shotgun (WGS) entry which is preliminary data.</text>
</comment>
<keyword evidence="3" id="KW-0690">Ribosome biogenesis</keyword>
<comment type="similarity">
    <text evidence="3">Belongs to the TRAFAC class translation factor GTPase superfamily. Classic translation factor GTPase family. BipA subfamily.</text>
</comment>
<dbReference type="InterPro" id="IPR004161">
    <property type="entry name" value="EFTu-like_2"/>
</dbReference>
<reference evidence="5 6" key="1">
    <citation type="submission" date="2016-07" db="EMBL/GenBank/DDBJ databases">
        <title>Draft genome sequence of Prauserella muralis DSM 45305, isolated from a mould-covered wall in an indoor environment.</title>
        <authorList>
            <person name="Ruckert C."/>
            <person name="Albersmeier A."/>
            <person name="Jiang C.-L."/>
            <person name="Jiang Y."/>
            <person name="Kalinowski J."/>
            <person name="Schneider O."/>
            <person name="Winkler A."/>
            <person name="Zotchev S.B."/>
        </authorList>
    </citation>
    <scope>NUCLEOTIDE SEQUENCE [LARGE SCALE GENOMIC DNA]</scope>
    <source>
        <strain evidence="5 6">DSM 45305</strain>
    </source>
</reference>
<evidence type="ECO:0000256" key="2">
    <source>
        <dbReference type="ARBA" id="ARBA00023134"/>
    </source>
</evidence>
<dbReference type="PRINTS" id="PR00315">
    <property type="entry name" value="ELONGATNFCT"/>
</dbReference>
<protein>
    <recommendedName>
        <fullName evidence="3">Large ribosomal subunit assembly factor BipA</fullName>
        <ecNumber evidence="3">3.6.5.-</ecNumber>
    </recommendedName>
    <alternativeName>
        <fullName evidence="3">GTP-binding protein BipA</fullName>
    </alternativeName>
</protein>
<comment type="function">
    <text evidence="3">A 50S ribosomal subunit assembly protein with GTPase activity, required for 50S subunit assembly at low temperatures, may also play a role in translation. Binds GTP and analogs. Binds the 70S ribosome between the 30S and 50S subunits, in a similar position as ribosome-bound EF-G; it contacts a number of ribosomal proteins, both rRNAs and the A-site tRNA.</text>
</comment>
<comment type="subunit">
    <text evidence="3">Monomer.</text>
</comment>
<dbReference type="InterPro" id="IPR047041">
    <property type="entry name" value="BipA_GTP-bd_dom"/>
</dbReference>
<evidence type="ECO:0000259" key="4">
    <source>
        <dbReference type="PROSITE" id="PS51722"/>
    </source>
</evidence>
<dbReference type="InterPro" id="IPR047043">
    <property type="entry name" value="BipA_III"/>
</dbReference>
<dbReference type="InterPro" id="IPR006298">
    <property type="entry name" value="BipA"/>
</dbReference>
<dbReference type="HAMAP" id="MF_00849">
    <property type="entry name" value="BipA"/>
    <property type="match status" value="1"/>
</dbReference>
<dbReference type="CDD" id="cd03710">
    <property type="entry name" value="BipA_TypA_C"/>
    <property type="match status" value="1"/>
</dbReference>
<dbReference type="FunFam" id="3.30.70.240:FF:000002">
    <property type="entry name" value="GTP-binding protein TypA"/>
    <property type="match status" value="1"/>
</dbReference>
<dbReference type="InterPro" id="IPR042116">
    <property type="entry name" value="TypA/BipA_C"/>
</dbReference>
<dbReference type="Pfam" id="PF21018">
    <property type="entry name" value="BipA_C"/>
    <property type="match status" value="1"/>
</dbReference>
<dbReference type="FunFam" id="2.40.50.250:FF:000001">
    <property type="entry name" value="GTP-binding protein TypA"/>
    <property type="match status" value="1"/>
</dbReference>
<dbReference type="Pfam" id="PF00679">
    <property type="entry name" value="EFG_C"/>
    <property type="match status" value="1"/>
</dbReference>
<evidence type="ECO:0000256" key="3">
    <source>
        <dbReference type="HAMAP-Rule" id="MF_00849"/>
    </source>
</evidence>
<keyword evidence="1 3" id="KW-0547">Nucleotide-binding</keyword>
<feature type="domain" description="Tr-type G" evidence="4">
    <location>
        <begin position="23"/>
        <end position="236"/>
    </location>
</feature>
<dbReference type="Gene3D" id="3.30.70.870">
    <property type="entry name" value="Elongation Factor G (Translational Gtpase), domain 3"/>
    <property type="match status" value="1"/>
</dbReference>
<dbReference type="NCBIfam" id="TIGR00231">
    <property type="entry name" value="small_GTP"/>
    <property type="match status" value="1"/>
</dbReference>
<dbReference type="Pfam" id="PF03144">
    <property type="entry name" value="GTP_EFTU_D2"/>
    <property type="match status" value="1"/>
</dbReference>
<dbReference type="InterPro" id="IPR048876">
    <property type="entry name" value="BipA_C"/>
</dbReference>
<dbReference type="SMART" id="SM00838">
    <property type="entry name" value="EFG_C"/>
    <property type="match status" value="1"/>
</dbReference>
<dbReference type="SUPFAM" id="SSF52540">
    <property type="entry name" value="P-loop containing nucleoside triphosphate hydrolases"/>
    <property type="match status" value="1"/>
</dbReference>
<dbReference type="EMBL" id="MASW01000006">
    <property type="protein sequence ID" value="PXY21102.1"/>
    <property type="molecule type" value="Genomic_DNA"/>
</dbReference>
<dbReference type="InterPro" id="IPR009000">
    <property type="entry name" value="Transl_B-barrel_sf"/>
</dbReference>
<comment type="catalytic activity">
    <reaction evidence="3">
        <text>GTP + H2O = GDP + phosphate + H(+)</text>
        <dbReference type="Rhea" id="RHEA:19669"/>
        <dbReference type="ChEBI" id="CHEBI:15377"/>
        <dbReference type="ChEBI" id="CHEBI:15378"/>
        <dbReference type="ChEBI" id="CHEBI:37565"/>
        <dbReference type="ChEBI" id="CHEBI:43474"/>
        <dbReference type="ChEBI" id="CHEBI:58189"/>
    </reaction>
</comment>
<evidence type="ECO:0000313" key="5">
    <source>
        <dbReference type="EMBL" id="PXY21102.1"/>
    </source>
</evidence>
<evidence type="ECO:0000313" key="6">
    <source>
        <dbReference type="Proteomes" id="UP000249915"/>
    </source>
</evidence>
<dbReference type="Gene3D" id="3.40.50.300">
    <property type="entry name" value="P-loop containing nucleotide triphosphate hydrolases"/>
    <property type="match status" value="1"/>
</dbReference>
<dbReference type="Proteomes" id="UP000249915">
    <property type="component" value="Unassembled WGS sequence"/>
</dbReference>
<feature type="binding site" evidence="3">
    <location>
        <begin position="35"/>
        <end position="40"/>
    </location>
    <ligand>
        <name>GTP</name>
        <dbReference type="ChEBI" id="CHEBI:37565"/>
    </ligand>
</feature>
<dbReference type="PROSITE" id="PS51722">
    <property type="entry name" value="G_TR_2"/>
    <property type="match status" value="1"/>
</dbReference>
<gene>
    <name evidence="3" type="primary">bipA</name>
    <name evidence="5" type="ORF">BAY60_26920</name>
</gene>
<keyword evidence="6" id="KW-1185">Reference proteome</keyword>
<dbReference type="InterPro" id="IPR027417">
    <property type="entry name" value="P-loop_NTPase"/>
</dbReference>
<keyword evidence="3" id="KW-0820">tRNA-binding</keyword>
<dbReference type="RefSeq" id="WP_170160577.1">
    <property type="nucleotide sequence ID" value="NZ_MASW01000006.1"/>
</dbReference>
<dbReference type="PANTHER" id="PTHR42908:SF8">
    <property type="entry name" value="TR-TYPE G DOMAIN-CONTAINING PROTEIN"/>
    <property type="match status" value="1"/>
</dbReference>
<dbReference type="NCBIfam" id="TIGR01394">
    <property type="entry name" value="TypA_BipA"/>
    <property type="match status" value="1"/>
</dbReference>
<keyword evidence="3" id="KW-0378">Hydrolase</keyword>
<dbReference type="InterPro" id="IPR035647">
    <property type="entry name" value="EFG_III/V"/>
</dbReference>